<dbReference type="Proteomes" id="UP000770015">
    <property type="component" value="Unassembled WGS sequence"/>
</dbReference>
<keyword evidence="3" id="KW-1185">Reference proteome</keyword>
<dbReference type="GO" id="GO:0031416">
    <property type="term" value="C:NatB complex"/>
    <property type="evidence" value="ECO:0007669"/>
    <property type="project" value="TreeGrafter"/>
</dbReference>
<accession>A0A9P8V5B5</accession>
<gene>
    <name evidence="2" type="ORF">F5X68DRAFT_157863</name>
</gene>
<dbReference type="AlphaFoldDB" id="A0A9P8V5B5"/>
<dbReference type="Pfam" id="PF09797">
    <property type="entry name" value="NatB_MDM20"/>
    <property type="match status" value="1"/>
</dbReference>
<proteinExistence type="inferred from homology"/>
<name>A0A9P8V5B5_9PEZI</name>
<evidence type="ECO:0000313" key="2">
    <source>
        <dbReference type="EMBL" id="KAH6675261.1"/>
    </source>
</evidence>
<dbReference type="PANTHER" id="PTHR22767">
    <property type="entry name" value="N-TERMINAL ACETYLTRANSFERASE-RELATED"/>
    <property type="match status" value="1"/>
</dbReference>
<comment type="caution">
    <text evidence="2">The sequence shown here is derived from an EMBL/GenBank/DDBJ whole genome shotgun (WGS) entry which is preliminary data.</text>
</comment>
<dbReference type="EMBL" id="JAGSXJ010000025">
    <property type="protein sequence ID" value="KAH6675261.1"/>
    <property type="molecule type" value="Genomic_DNA"/>
</dbReference>
<dbReference type="PANTHER" id="PTHR22767:SF3">
    <property type="entry name" value="N-ALPHA-ACETYLTRANSFERASE 25, NATB AUXILIARY SUBUNIT"/>
    <property type="match status" value="1"/>
</dbReference>
<evidence type="ECO:0000313" key="3">
    <source>
        <dbReference type="Proteomes" id="UP000770015"/>
    </source>
</evidence>
<organism evidence="2 3">
    <name type="scientific">Plectosphaerella plurivora</name>
    <dbReference type="NCBI Taxonomy" id="936078"/>
    <lineage>
        <taxon>Eukaryota</taxon>
        <taxon>Fungi</taxon>
        <taxon>Dikarya</taxon>
        <taxon>Ascomycota</taxon>
        <taxon>Pezizomycotina</taxon>
        <taxon>Sordariomycetes</taxon>
        <taxon>Hypocreomycetidae</taxon>
        <taxon>Glomerellales</taxon>
        <taxon>Plectosphaerellaceae</taxon>
        <taxon>Plectosphaerella</taxon>
    </lineage>
</organism>
<dbReference type="InterPro" id="IPR019183">
    <property type="entry name" value="NAA25_NatB_aux_su"/>
</dbReference>
<dbReference type="OrthoDB" id="1874341at2759"/>
<evidence type="ECO:0000256" key="1">
    <source>
        <dbReference type="ARBA" id="ARBA00006298"/>
    </source>
</evidence>
<comment type="similarity">
    <text evidence="1">Belongs to the MDM20/NAA25 family.</text>
</comment>
<protein>
    <submittedName>
        <fullName evidence="2">N-acetyltransferase B complex non catalytic subunit-domain-containing protein</fullName>
    </submittedName>
</protein>
<reference evidence="2" key="1">
    <citation type="journal article" date="2021" name="Nat. Commun.">
        <title>Genetic determinants of endophytism in the Arabidopsis root mycobiome.</title>
        <authorList>
            <person name="Mesny F."/>
            <person name="Miyauchi S."/>
            <person name="Thiergart T."/>
            <person name="Pickel B."/>
            <person name="Atanasova L."/>
            <person name="Karlsson M."/>
            <person name="Huettel B."/>
            <person name="Barry K.W."/>
            <person name="Haridas S."/>
            <person name="Chen C."/>
            <person name="Bauer D."/>
            <person name="Andreopoulos W."/>
            <person name="Pangilinan J."/>
            <person name="LaButti K."/>
            <person name="Riley R."/>
            <person name="Lipzen A."/>
            <person name="Clum A."/>
            <person name="Drula E."/>
            <person name="Henrissat B."/>
            <person name="Kohler A."/>
            <person name="Grigoriev I.V."/>
            <person name="Martin F.M."/>
            <person name="Hacquard S."/>
        </authorList>
    </citation>
    <scope>NUCLEOTIDE SEQUENCE</scope>
    <source>
        <strain evidence="2">MPI-SDFR-AT-0117</strain>
    </source>
</reference>
<sequence>MSWTRPRLKRGVDLQLQTAFDDGQWASVIRLAEKRFRTFNDPYFEVVKICAESQLEGPSEKSAALIALQKYVKEGTVIKDVDAIDLLEWAVGDAQDEGEFPLTFGPLKTRFVKASPKDRNGGVRCLESCLLHWDLVSAQQIAAILDRSFPQERVYFFWNVVITYMLSTSDQCPADKRKLYGTLALKQMQRASQASANSTGGDSDRSVRTEEEVLLLYRILETNGSSDEWQAALEHPQLGPVEQFRRGRKDLFLRALQVCEDRQEWQTAYKLCKDCLLIPGEGEPKANMLACDWVVWDHFLRAASHILSSKPSVIDEVAAVLAAFSAAGAHRPIYLRNILLARVASAFRLGDQENRIEEVKQYIENQCSSPACFDDIKGFVELLDPVEMRQLAHEHVPALAARQKEPLHTAAVKVLAYQLQYLVLTVPGLVVQQPAATPDLKDEWKCIITGTTSESPSCPERFQQVAHSGAALYQALIESIGNSNGHDPDCVPELAILTATALVKVSGFDGTTAAGHTAPLHSAVPGRLLQAALILENQLDRTPKHTRVTLLLVRIYIVLGCVSRAGALWETMDVKRTIIDSLSPYFLDRLATISPSAVVPTPGRPEKSLTYPLRAYYAHSLRMRMPRRLADAFESESLMSILDIPEFMEKLRASCTLVMGHIEELRALRALGQRSKPASNEPLLSDISTRTQLSECIDYGSVPRLDVSTARPIYDLLRIGPGPSNDRSQLSIISERFFEVLLYKQPTSIKAANPLQAASVDHLVVLETLQQLGDSLSKFLHKAHQKLTAQEASFYELIGLLTSVIPLLTAPQGAAPAVAREVFNAIKFSLDGMVVSALSVPDTSAQPIPVLMLGSLHGLSHLRDAAAAVKLTTAYLTTFNDLQRSRDRSGQSCFAKDVLADVKKLEAAAAKTFSDGKARVALLRKEVGNASWESRIRSWAFEGSDELTESLQAAVGGAAEKWARTVAESYQANVKGWELVKWE</sequence>